<sequence length="355" mass="39420">MDPVSILSLTGSVLTTGKVATNTITSLVTLKSKYKSASLMTSLLIGQLTTIKAALNEVLNWIATALQGVDKSEQLIVHLESSLESCHVFFSDFGRSHYPAGSKWRRPTVERKSQCSSLIAHGGTKVNIRSASNTKKSLVIDICYLNCVDEQNSRTSFDRNQLLQKPESQKVFKKVEDDGSSLSAFRSRSGTSAETSGSHIAFDFDKEIATTNVYRNVATSPEMTRDGPESISLPRSKKKTNMSQNSKQRRPKLPLNRTSEWCFEQTVPSDCDSNLPNSRPTSIDEKISTMDISNNELRSTTFEWQSEKQRSSTDIIDNPFLDPEDGSSYLPIHSLHENSSDTSNFHKKDGPCPRP</sequence>
<dbReference type="EMBL" id="PQXO01000210">
    <property type="protein sequence ID" value="TGO87681.1"/>
    <property type="molecule type" value="Genomic_DNA"/>
</dbReference>
<keyword evidence="3" id="KW-1185">Reference proteome</keyword>
<gene>
    <name evidence="2" type="ORF">BPOR_0210g00100</name>
</gene>
<evidence type="ECO:0000256" key="1">
    <source>
        <dbReference type="SAM" id="MobiDB-lite"/>
    </source>
</evidence>
<dbReference type="STRING" id="87229.A0A4Z1KNU5"/>
<dbReference type="AlphaFoldDB" id="A0A4Z1KNU5"/>
<feature type="region of interest" description="Disordered" evidence="1">
    <location>
        <begin position="303"/>
        <end position="355"/>
    </location>
</feature>
<dbReference type="Proteomes" id="UP000297280">
    <property type="component" value="Unassembled WGS sequence"/>
</dbReference>
<reference evidence="2 3" key="1">
    <citation type="submission" date="2017-12" db="EMBL/GenBank/DDBJ databases">
        <title>Comparative genomics of Botrytis spp.</title>
        <authorList>
            <person name="Valero-Jimenez C.A."/>
            <person name="Tapia P."/>
            <person name="Veloso J."/>
            <person name="Silva-Moreno E."/>
            <person name="Staats M."/>
            <person name="Valdes J.H."/>
            <person name="Van Kan J.A.L."/>
        </authorList>
    </citation>
    <scope>NUCLEOTIDE SEQUENCE [LARGE SCALE GENOMIC DNA]</scope>
    <source>
        <strain evidence="2 3">MUCL3349</strain>
    </source>
</reference>
<evidence type="ECO:0000313" key="2">
    <source>
        <dbReference type="EMBL" id="TGO87681.1"/>
    </source>
</evidence>
<accession>A0A4Z1KNU5</accession>
<comment type="caution">
    <text evidence="2">The sequence shown here is derived from an EMBL/GenBank/DDBJ whole genome shotgun (WGS) entry which is preliminary data.</text>
</comment>
<evidence type="ECO:0008006" key="4">
    <source>
        <dbReference type="Google" id="ProtNLM"/>
    </source>
</evidence>
<protein>
    <recommendedName>
        <fullName evidence="4">Fungal N-terminal domain-containing protein</fullName>
    </recommendedName>
</protein>
<organism evidence="2 3">
    <name type="scientific">Botrytis porri</name>
    <dbReference type="NCBI Taxonomy" id="87229"/>
    <lineage>
        <taxon>Eukaryota</taxon>
        <taxon>Fungi</taxon>
        <taxon>Dikarya</taxon>
        <taxon>Ascomycota</taxon>
        <taxon>Pezizomycotina</taxon>
        <taxon>Leotiomycetes</taxon>
        <taxon>Helotiales</taxon>
        <taxon>Sclerotiniaceae</taxon>
        <taxon>Botrytis</taxon>
    </lineage>
</organism>
<proteinExistence type="predicted"/>
<feature type="region of interest" description="Disordered" evidence="1">
    <location>
        <begin position="217"/>
        <end position="257"/>
    </location>
</feature>
<name>A0A4Z1KNU5_9HELO</name>
<evidence type="ECO:0000313" key="3">
    <source>
        <dbReference type="Proteomes" id="UP000297280"/>
    </source>
</evidence>
<feature type="compositionally biased region" description="Basic and acidic residues" evidence="1">
    <location>
        <begin position="334"/>
        <end position="355"/>
    </location>
</feature>